<dbReference type="AlphaFoldDB" id="A0A0M3IUX2"/>
<sequence>MLILTLPCISQLSYTHRGGKTGNTIMDYQSSIKLLENGQIDTNESLRQQAPMKIFAINGSLRNIAYSVPSTMLARLIHTITVEERDREREKKKEREGGRDLLN</sequence>
<name>A0A0M3IUX2_ASCLU</name>
<organism evidence="2 3">
    <name type="scientific">Ascaris lumbricoides</name>
    <name type="common">Giant roundworm</name>
    <dbReference type="NCBI Taxonomy" id="6252"/>
    <lineage>
        <taxon>Eukaryota</taxon>
        <taxon>Metazoa</taxon>
        <taxon>Ecdysozoa</taxon>
        <taxon>Nematoda</taxon>
        <taxon>Chromadorea</taxon>
        <taxon>Rhabditida</taxon>
        <taxon>Spirurina</taxon>
        <taxon>Ascaridomorpha</taxon>
        <taxon>Ascaridoidea</taxon>
        <taxon>Ascarididae</taxon>
        <taxon>Ascaris</taxon>
    </lineage>
</organism>
<dbReference type="WBParaSite" id="ALUE_0002255001-mRNA-1">
    <property type="protein sequence ID" value="ALUE_0002255001-mRNA-1"/>
    <property type="gene ID" value="ALUE_0002255001"/>
</dbReference>
<reference evidence="3" key="1">
    <citation type="submission" date="2017-02" db="UniProtKB">
        <authorList>
            <consortium name="WormBaseParasite"/>
        </authorList>
    </citation>
    <scope>IDENTIFICATION</scope>
</reference>
<keyword evidence="2" id="KW-1185">Reference proteome</keyword>
<proteinExistence type="predicted"/>
<evidence type="ECO:0000313" key="3">
    <source>
        <dbReference type="WBParaSite" id="ALUE_0002255001-mRNA-1"/>
    </source>
</evidence>
<feature type="region of interest" description="Disordered" evidence="1">
    <location>
        <begin position="84"/>
        <end position="103"/>
    </location>
</feature>
<protein>
    <submittedName>
        <fullName evidence="3">Plug domain-containing protein</fullName>
    </submittedName>
</protein>
<evidence type="ECO:0000256" key="1">
    <source>
        <dbReference type="SAM" id="MobiDB-lite"/>
    </source>
</evidence>
<evidence type="ECO:0000313" key="2">
    <source>
        <dbReference type="Proteomes" id="UP000036681"/>
    </source>
</evidence>
<dbReference type="Proteomes" id="UP000036681">
    <property type="component" value="Unplaced"/>
</dbReference>
<accession>A0A0M3IUX2</accession>